<comment type="caution">
    <text evidence="3">The sequence shown here is derived from an EMBL/GenBank/DDBJ whole genome shotgun (WGS) entry which is preliminary data.</text>
</comment>
<reference evidence="3 4" key="1">
    <citation type="submission" date="2024-06" db="EMBL/GenBank/DDBJ databases">
        <title>Genome of Rhodovulum iodosum, a marine photoferrotroph.</title>
        <authorList>
            <person name="Bianchini G."/>
            <person name="Nikeleit V."/>
            <person name="Kappler A."/>
            <person name="Bryce C."/>
            <person name="Sanchez-Baracaldo P."/>
        </authorList>
    </citation>
    <scope>NUCLEOTIDE SEQUENCE [LARGE SCALE GENOMIC DNA]</scope>
    <source>
        <strain evidence="3 4">UT/N1</strain>
    </source>
</reference>
<gene>
    <name evidence="3" type="ORF">Ga0609869_000700</name>
</gene>
<accession>A0ABV3XSC5</accession>
<keyword evidence="1" id="KW-0812">Transmembrane</keyword>
<organism evidence="3 4">
    <name type="scientific">Rhodovulum iodosum</name>
    <dbReference type="NCBI Taxonomy" id="68291"/>
    <lineage>
        <taxon>Bacteria</taxon>
        <taxon>Pseudomonadati</taxon>
        <taxon>Pseudomonadota</taxon>
        <taxon>Alphaproteobacteria</taxon>
        <taxon>Rhodobacterales</taxon>
        <taxon>Paracoccaceae</taxon>
        <taxon>Rhodovulum</taxon>
    </lineage>
</organism>
<keyword evidence="4" id="KW-1185">Reference proteome</keyword>
<protein>
    <recommendedName>
        <fullName evidence="5">Ferrochelatase</fullName>
    </recommendedName>
</protein>
<keyword evidence="1" id="KW-0472">Membrane</keyword>
<evidence type="ECO:0000313" key="4">
    <source>
        <dbReference type="Proteomes" id="UP001560019"/>
    </source>
</evidence>
<feature type="transmembrane region" description="Helical" evidence="1">
    <location>
        <begin position="47"/>
        <end position="66"/>
    </location>
</feature>
<dbReference type="Proteomes" id="UP001560019">
    <property type="component" value="Unassembled WGS sequence"/>
</dbReference>
<dbReference type="RefSeq" id="WP_125407731.1">
    <property type="nucleotide sequence ID" value="NZ_JBEHHI010000001.1"/>
</dbReference>
<name>A0ABV3XSC5_9RHOB</name>
<feature type="chain" id="PRO_5046671970" description="Ferrochelatase" evidence="2">
    <location>
        <begin position="24"/>
        <end position="79"/>
    </location>
</feature>
<keyword evidence="2" id="KW-0732">Signal</keyword>
<proteinExistence type="predicted"/>
<evidence type="ECO:0000313" key="3">
    <source>
        <dbReference type="EMBL" id="MEX5727347.1"/>
    </source>
</evidence>
<evidence type="ECO:0008006" key="5">
    <source>
        <dbReference type="Google" id="ProtNLM"/>
    </source>
</evidence>
<feature type="signal peptide" evidence="2">
    <location>
        <begin position="1"/>
        <end position="23"/>
    </location>
</feature>
<evidence type="ECO:0000256" key="1">
    <source>
        <dbReference type="SAM" id="Phobius"/>
    </source>
</evidence>
<dbReference type="EMBL" id="JBEHHI010000001">
    <property type="protein sequence ID" value="MEX5727347.1"/>
    <property type="molecule type" value="Genomic_DNA"/>
</dbReference>
<evidence type="ECO:0000256" key="2">
    <source>
        <dbReference type="SAM" id="SignalP"/>
    </source>
</evidence>
<keyword evidence="1" id="KW-1133">Transmembrane helix</keyword>
<sequence>MKKITTLALGTALTLSMASTAFAGGPVVVEEEPEPIMAPATGSSAGIGALPLLGGVAAAVVVAAVASGGDDDDSSATTE</sequence>